<dbReference type="UniPathway" id="UPA00246"/>
<comment type="pathway">
    <text evidence="2 7">Carbohydrate metabolism; pentose and glucuronate interconversion.</text>
</comment>
<dbReference type="AlphaFoldDB" id="A0A498RC48"/>
<protein>
    <recommendedName>
        <fullName evidence="5 7">Uronate isomerase</fullName>
        <ecNumber evidence="4 7">5.3.1.12</ecNumber>
    </recommendedName>
    <alternativeName>
        <fullName evidence="7">Glucuronate isomerase</fullName>
    </alternativeName>
    <alternativeName>
        <fullName evidence="7">Uronic isomerase</fullName>
    </alternativeName>
</protein>
<dbReference type="OrthoDB" id="9766564at2"/>
<dbReference type="HAMAP" id="MF_00675">
    <property type="entry name" value="UxaC"/>
    <property type="match status" value="1"/>
</dbReference>
<evidence type="ECO:0000256" key="6">
    <source>
        <dbReference type="ARBA" id="ARBA00023235"/>
    </source>
</evidence>
<evidence type="ECO:0000313" key="8">
    <source>
        <dbReference type="EMBL" id="VBB08961.1"/>
    </source>
</evidence>
<name>A0A498RC48_9FIRM</name>
<evidence type="ECO:0000256" key="1">
    <source>
        <dbReference type="ARBA" id="ARBA00001165"/>
    </source>
</evidence>
<evidence type="ECO:0000256" key="3">
    <source>
        <dbReference type="ARBA" id="ARBA00008397"/>
    </source>
</evidence>
<evidence type="ECO:0000256" key="5">
    <source>
        <dbReference type="ARBA" id="ARBA00020555"/>
    </source>
</evidence>
<evidence type="ECO:0000256" key="4">
    <source>
        <dbReference type="ARBA" id="ARBA00012546"/>
    </source>
</evidence>
<keyword evidence="8" id="KW-0378">Hydrolase</keyword>
<evidence type="ECO:0000313" key="9">
    <source>
        <dbReference type="Proteomes" id="UP000277811"/>
    </source>
</evidence>
<sequence>MLAFMGEDYLLETETARRLFFDYAKDMPIFDYHCHLPVQEIAENKRFENMTQIWLSGDHYKWRALRANGVAEEYITGKQSDREKFRKWAETVPYTVGNPLFQWTYFELRNYFGIRDILNPSTADTIWEKCNAMLQQESFSARNLIKRSNVKALCTTDDPIDTLDYHRRLKADDTFDVKVLPTFRPDRALEISQKGFEEWAGQLGTITGIKIQTFDDYRQALKARIDDFHQVGCRLSDHSLSDYSYLKSNEKEISDIFKKRLAHESLSAEEQIKFRSAVLLFLGGEYAKRNWAMQIHFGALRNVNTGMLRSIGINTGFDTIADANFAKELANLLDGLDSSGSLPKTILYCLNPRDNYLLAAMTGNFQSDIPGKIQFGSAWWFNDHEDGMLDQMKALANVGLLSRFVGMLTDSRSFLSYPRHEYFRRILCNLVGGWVERGSFYPDLVFLGDIIKGICFNNIKSYLGVKA</sequence>
<accession>A0A498RC48</accession>
<dbReference type="Gene3D" id="3.20.20.140">
    <property type="entry name" value="Metal-dependent hydrolases"/>
    <property type="match status" value="1"/>
</dbReference>
<dbReference type="GO" id="GO:0008880">
    <property type="term" value="F:glucuronate isomerase activity"/>
    <property type="evidence" value="ECO:0007669"/>
    <property type="project" value="UniProtKB-UniRule"/>
</dbReference>
<keyword evidence="6 7" id="KW-0413">Isomerase</keyword>
<dbReference type="InterPro" id="IPR032466">
    <property type="entry name" value="Metal_Hydrolase"/>
</dbReference>
<dbReference type="NCBIfam" id="NF002794">
    <property type="entry name" value="PRK02925.1"/>
    <property type="match status" value="1"/>
</dbReference>
<dbReference type="RefSeq" id="WP_122629792.1">
    <property type="nucleotide sequence ID" value="NZ_UPPP01000105.1"/>
</dbReference>
<dbReference type="InterPro" id="IPR003766">
    <property type="entry name" value="Uronate_isomerase"/>
</dbReference>
<proteinExistence type="inferred from homology"/>
<keyword evidence="9" id="KW-1185">Reference proteome</keyword>
<dbReference type="EMBL" id="UPPP01000105">
    <property type="protein sequence ID" value="VBB08961.1"/>
    <property type="molecule type" value="Genomic_DNA"/>
</dbReference>
<dbReference type="Pfam" id="PF02614">
    <property type="entry name" value="UxaC"/>
    <property type="match status" value="1"/>
</dbReference>
<evidence type="ECO:0000256" key="2">
    <source>
        <dbReference type="ARBA" id="ARBA00004892"/>
    </source>
</evidence>
<dbReference type="EC" id="5.3.1.12" evidence="4 7"/>
<dbReference type="SUPFAM" id="SSF51556">
    <property type="entry name" value="Metallo-dependent hydrolases"/>
    <property type="match status" value="1"/>
</dbReference>
<gene>
    <name evidence="7" type="primary">uxaC</name>
    <name evidence="8" type="ORF">LUCI_4247</name>
</gene>
<dbReference type="Proteomes" id="UP000277811">
    <property type="component" value="Unassembled WGS sequence"/>
</dbReference>
<evidence type="ECO:0000256" key="7">
    <source>
        <dbReference type="HAMAP-Rule" id="MF_00675"/>
    </source>
</evidence>
<reference evidence="8 9" key="1">
    <citation type="submission" date="2018-06" db="EMBL/GenBank/DDBJ databases">
        <authorList>
            <person name="Strepis N."/>
        </authorList>
    </citation>
    <scope>NUCLEOTIDE SEQUENCE [LARGE SCALE GENOMIC DNA]</scope>
    <source>
        <strain evidence="8">LUCI</strain>
    </source>
</reference>
<dbReference type="GO" id="GO:0019698">
    <property type="term" value="P:D-galacturonate catabolic process"/>
    <property type="evidence" value="ECO:0007669"/>
    <property type="project" value="TreeGrafter"/>
</dbReference>
<organism evidence="8 9">
    <name type="scientific">Lucifera butyrica</name>
    <dbReference type="NCBI Taxonomy" id="1351585"/>
    <lineage>
        <taxon>Bacteria</taxon>
        <taxon>Bacillati</taxon>
        <taxon>Bacillota</taxon>
        <taxon>Negativicutes</taxon>
        <taxon>Veillonellales</taxon>
        <taxon>Veillonellaceae</taxon>
        <taxon>Lucifera</taxon>
    </lineage>
</organism>
<comment type="catalytic activity">
    <reaction evidence="1 7">
        <text>D-glucuronate = D-fructuronate</text>
        <dbReference type="Rhea" id="RHEA:13049"/>
        <dbReference type="ChEBI" id="CHEBI:58720"/>
        <dbReference type="ChEBI" id="CHEBI:59863"/>
        <dbReference type="EC" id="5.3.1.12"/>
    </reaction>
</comment>
<dbReference type="GO" id="GO:0042840">
    <property type="term" value="P:D-glucuronate catabolic process"/>
    <property type="evidence" value="ECO:0007669"/>
    <property type="project" value="TreeGrafter"/>
</dbReference>
<comment type="catalytic activity">
    <reaction evidence="7">
        <text>aldehydo-D-galacturonate = keto-D-tagaturonate</text>
        <dbReference type="Rhea" id="RHEA:27702"/>
        <dbReference type="ChEBI" id="CHEBI:12952"/>
        <dbReference type="ChEBI" id="CHEBI:17886"/>
    </reaction>
</comment>
<dbReference type="PANTHER" id="PTHR30068:SF4">
    <property type="entry name" value="URONATE ISOMERASE"/>
    <property type="match status" value="1"/>
</dbReference>
<dbReference type="PANTHER" id="PTHR30068">
    <property type="entry name" value="URONATE ISOMERASE"/>
    <property type="match status" value="1"/>
</dbReference>
<comment type="similarity">
    <text evidence="3 7">Belongs to the metallo-dependent hydrolases superfamily. Uronate isomerase family.</text>
</comment>
<dbReference type="GO" id="GO:0016787">
    <property type="term" value="F:hydrolase activity"/>
    <property type="evidence" value="ECO:0007669"/>
    <property type="project" value="UniProtKB-KW"/>
</dbReference>
<dbReference type="Gene3D" id="1.10.2020.10">
    <property type="entry name" value="uronate isomerase, domain 2, chain A"/>
    <property type="match status" value="1"/>
</dbReference>